<dbReference type="Proteomes" id="UP000033804">
    <property type="component" value="Segment"/>
</dbReference>
<evidence type="ECO:0008006" key="4">
    <source>
        <dbReference type="Google" id="ProtNLM"/>
    </source>
</evidence>
<dbReference type="KEGG" id="vg:26517792"/>
<dbReference type="Gene3D" id="1.10.440.10">
    <property type="entry name" value="T4 endonuclease V"/>
    <property type="match status" value="1"/>
</dbReference>
<evidence type="ECO:0000256" key="1">
    <source>
        <dbReference type="PIRSR" id="PIRSR001000-1"/>
    </source>
</evidence>
<dbReference type="RefSeq" id="YP_009189494.1">
    <property type="nucleotide sequence ID" value="NC_028676.1"/>
</dbReference>
<dbReference type="Pfam" id="PF03013">
    <property type="entry name" value="Pyr_excise"/>
    <property type="match status" value="1"/>
</dbReference>
<evidence type="ECO:0000313" key="2">
    <source>
        <dbReference type="EMBL" id="AKE44740.1"/>
    </source>
</evidence>
<reference evidence="3" key="2">
    <citation type="submission" date="2015-03" db="EMBL/GenBank/DDBJ databases">
        <title>The genome and structure of Sinorhizobium meliloti phage phiM9.</title>
        <authorList>
            <person name="Johnson M.C."/>
            <person name="Tatum K.B."/>
            <person name="Lynn J.S."/>
            <person name="Brewer T.E."/>
            <person name="Washburn B.K."/>
            <person name="Stroupe M.E."/>
            <person name="Jones K.M."/>
        </authorList>
    </citation>
    <scope>NUCLEOTIDE SEQUENCE [LARGE SCALE GENOMIC DNA]</scope>
</reference>
<dbReference type="OrthoDB" id="18384at10239"/>
<dbReference type="EMBL" id="KP881232">
    <property type="protein sequence ID" value="AKE44740.1"/>
    <property type="molecule type" value="Genomic_DNA"/>
</dbReference>
<organism evidence="2 3">
    <name type="scientific">Sinorhizobium phage phiM9</name>
    <dbReference type="NCBI Taxonomy" id="1636182"/>
    <lineage>
        <taxon>Viruses</taxon>
        <taxon>Duplodnaviria</taxon>
        <taxon>Heunggongvirae</taxon>
        <taxon>Uroviricota</taxon>
        <taxon>Caudoviricetes</taxon>
        <taxon>Pootjesviridae</taxon>
        <taxon>Emnonavirus</taxon>
        <taxon>Emnonavirus phiM9</taxon>
    </lineage>
</organism>
<dbReference type="PIRSF" id="PIRSF001000">
    <property type="entry name" value="PDG_ENDV"/>
    <property type="match status" value="1"/>
</dbReference>
<feature type="active site" description="Proton acceptor" evidence="1">
    <location>
        <position position="23"/>
    </location>
</feature>
<evidence type="ECO:0000313" key="3">
    <source>
        <dbReference type="Proteomes" id="UP000033804"/>
    </source>
</evidence>
<dbReference type="SUPFAM" id="SSF47077">
    <property type="entry name" value="T4 endonuclease V"/>
    <property type="match status" value="1"/>
</dbReference>
<reference evidence="2 3" key="1">
    <citation type="journal article" date="2015" name="J. Virol.">
        <title>Sinorhizobium meliloti Phage ?M9 Defines a New Group of T4 Superfamily Phages with Unusual Genomic Features but a Common T=16 Capsid.</title>
        <authorList>
            <person name="Johnson M.C."/>
            <person name="Tatum K.B."/>
            <person name="Lynn J.S."/>
            <person name="Brewer T.E."/>
            <person name="Lu S."/>
            <person name="Washburn B.K."/>
            <person name="Stroupe M.E."/>
            <person name="Jones K.M."/>
        </authorList>
    </citation>
    <scope>NUCLEOTIDE SEQUENCE [LARGE SCALE GENOMIC DNA]</scope>
</reference>
<dbReference type="GeneID" id="26517792"/>
<protein>
    <recommendedName>
        <fullName evidence="4">Endonuclease V</fullName>
    </recommendedName>
</protein>
<sequence length="127" mass="15089">MTRINLVPPSELHDKHLRAEYFELPRVFTAVGKLVLKGRTPQHYAHFKEYRFGHGHVSFFYTRLNFLQTRFSLLVHELISRGVNVNRYSIVNSEIPFEWYGVWTPTQQDIDLSRSRINERLEQMGVL</sequence>
<accession>A0A0F6R5X1</accession>
<name>A0A0F6R5X1_9CAUD</name>
<keyword evidence="3" id="KW-1185">Reference proteome</keyword>
<gene>
    <name evidence="2" type="ORF">Sm_phiM9_112</name>
</gene>
<dbReference type="InterPro" id="IPR024796">
    <property type="entry name" value="T4_endonuc_V"/>
</dbReference>
<dbReference type="InterPro" id="IPR004260">
    <property type="entry name" value="Pyr-dimer_DNA_glycosylase"/>
</dbReference>
<proteinExistence type="predicted"/>